<dbReference type="PANTHER" id="PTHR30518:SF2">
    <property type="entry name" value="ENDOLYTIC MUREIN TRANSGLYCOSYLASE"/>
    <property type="match status" value="1"/>
</dbReference>
<evidence type="ECO:0000313" key="9">
    <source>
        <dbReference type="Proteomes" id="UP000770889"/>
    </source>
</evidence>
<dbReference type="AlphaFoldDB" id="A0A944QTQ4"/>
<organism evidence="8 9">
    <name type="scientific">Candidatus Thiodiazotropha taylori</name>
    <dbReference type="NCBI Taxonomy" id="2792791"/>
    <lineage>
        <taxon>Bacteria</taxon>
        <taxon>Pseudomonadati</taxon>
        <taxon>Pseudomonadota</taxon>
        <taxon>Gammaproteobacteria</taxon>
        <taxon>Chromatiales</taxon>
        <taxon>Sedimenticolaceae</taxon>
        <taxon>Candidatus Thiodiazotropha</taxon>
    </lineage>
</organism>
<dbReference type="Gene3D" id="3.30.1490.480">
    <property type="entry name" value="Endolytic murein transglycosylase"/>
    <property type="match status" value="1"/>
</dbReference>
<comment type="similarity">
    <text evidence="7">Belongs to the transglycosylase MltG family.</text>
</comment>
<keyword evidence="6 7" id="KW-0961">Cell wall biogenesis/degradation</keyword>
<evidence type="ECO:0000256" key="3">
    <source>
        <dbReference type="ARBA" id="ARBA00022989"/>
    </source>
</evidence>
<comment type="function">
    <text evidence="7">Functions as a peptidoglycan terminase that cleaves nascent peptidoglycan strands endolytically to terminate their elongation.</text>
</comment>
<evidence type="ECO:0000256" key="5">
    <source>
        <dbReference type="ARBA" id="ARBA00023239"/>
    </source>
</evidence>
<dbReference type="NCBIfam" id="TIGR00247">
    <property type="entry name" value="endolytic transglycosylase MltG"/>
    <property type="match status" value="1"/>
</dbReference>
<dbReference type="GO" id="GO:0009252">
    <property type="term" value="P:peptidoglycan biosynthetic process"/>
    <property type="evidence" value="ECO:0007669"/>
    <property type="project" value="UniProtKB-UniRule"/>
</dbReference>
<dbReference type="PANTHER" id="PTHR30518">
    <property type="entry name" value="ENDOLYTIC MUREIN TRANSGLYCOSYLASE"/>
    <property type="match status" value="1"/>
</dbReference>
<evidence type="ECO:0000256" key="4">
    <source>
        <dbReference type="ARBA" id="ARBA00023136"/>
    </source>
</evidence>
<dbReference type="Pfam" id="PF02618">
    <property type="entry name" value="YceG"/>
    <property type="match status" value="1"/>
</dbReference>
<gene>
    <name evidence="7 8" type="primary">mltG</name>
    <name evidence="8" type="ORF">KME65_14535</name>
</gene>
<evidence type="ECO:0000256" key="6">
    <source>
        <dbReference type="ARBA" id="ARBA00023316"/>
    </source>
</evidence>
<evidence type="ECO:0000256" key="7">
    <source>
        <dbReference type="HAMAP-Rule" id="MF_02065"/>
    </source>
</evidence>
<accession>A0A944QTQ4</accession>
<dbReference type="Proteomes" id="UP000770889">
    <property type="component" value="Unassembled WGS sequence"/>
</dbReference>
<dbReference type="GO" id="GO:0008932">
    <property type="term" value="F:lytic endotransglycosylase activity"/>
    <property type="evidence" value="ECO:0007669"/>
    <property type="project" value="UniProtKB-UniRule"/>
</dbReference>
<feature type="site" description="Important for catalytic activity" evidence="7">
    <location>
        <position position="217"/>
    </location>
</feature>
<dbReference type="CDD" id="cd08010">
    <property type="entry name" value="MltG_like"/>
    <property type="match status" value="1"/>
</dbReference>
<comment type="catalytic activity">
    <reaction evidence="7">
        <text>a peptidoglycan chain = a peptidoglycan chain with N-acetyl-1,6-anhydromuramyl-[peptide] at the reducing end + a peptidoglycan chain with N-acetylglucosamine at the non-reducing end.</text>
        <dbReference type="EC" id="4.2.2.29"/>
    </reaction>
</comment>
<keyword evidence="5 7" id="KW-0456">Lyase</keyword>
<dbReference type="InterPro" id="IPR003770">
    <property type="entry name" value="MLTG-like"/>
</dbReference>
<protein>
    <recommendedName>
        <fullName evidence="7">Endolytic murein transglycosylase</fullName>
        <ecNumber evidence="7">4.2.2.29</ecNumber>
    </recommendedName>
    <alternativeName>
        <fullName evidence="7">Peptidoglycan lytic transglycosylase</fullName>
    </alternativeName>
    <alternativeName>
        <fullName evidence="7">Peptidoglycan polymerization terminase</fullName>
    </alternativeName>
</protein>
<keyword evidence="1 7" id="KW-1003">Cell membrane</keyword>
<dbReference type="HAMAP" id="MF_02065">
    <property type="entry name" value="MltG"/>
    <property type="match status" value="1"/>
</dbReference>
<sequence length="333" mass="37868">MRINRLLGTLIFVVSILLAWGWMEYEGFINKRLDIPEEGVNYILQPGMTVRSLAADLQQRGMLDKPLLLRFHARLQGQASKLKAGEYFLPADTTPPKLLAILSSSQVVQYALTIIEGWTFEQMMAAVRSDPILEPNMEEIANDQVMRHLGFGDQHPEGRFYPDTYHFPRGTSDTAFLKRAYKRMESVLAQAWQQRQKELPLKNPYEALILASIIERETGLPEERGKIAGVFIRRLERGMLLQTDPTVIYGMGERFDGNIRKRDLTRDTPYNTYLHKGLTPTPIAMPSGAAIQAALHPEDGKSLYFVATGDGGHYFSSTLEEHNKAVRKYQLKR</sequence>
<dbReference type="GO" id="GO:0005886">
    <property type="term" value="C:plasma membrane"/>
    <property type="evidence" value="ECO:0007669"/>
    <property type="project" value="UniProtKB-UniRule"/>
</dbReference>
<proteinExistence type="inferred from homology"/>
<keyword evidence="7" id="KW-0997">Cell inner membrane</keyword>
<name>A0A944QTQ4_9GAMM</name>
<dbReference type="FunFam" id="3.30.160.60:FF:000242">
    <property type="entry name" value="Endolytic murein transglycosylase"/>
    <property type="match status" value="1"/>
</dbReference>
<keyword evidence="3 7" id="KW-1133">Transmembrane helix</keyword>
<reference evidence="8 9" key="1">
    <citation type="submission" date="2021-05" db="EMBL/GenBank/DDBJ databases">
        <title>Genetic and Functional Diversity in Clade A Lucinid endosymbionts from the Bahamas.</title>
        <authorList>
            <person name="Giani N.M."/>
            <person name="Engel A.S."/>
            <person name="Campbell B.J."/>
        </authorList>
    </citation>
    <scope>NUCLEOTIDE SEQUENCE [LARGE SCALE GENOMIC DNA]</scope>
    <source>
        <strain evidence="8">LUC16012Gg_MoonRockCtena</strain>
    </source>
</reference>
<evidence type="ECO:0000256" key="2">
    <source>
        <dbReference type="ARBA" id="ARBA00022692"/>
    </source>
</evidence>
<keyword evidence="4 7" id="KW-0472">Membrane</keyword>
<evidence type="ECO:0000313" key="8">
    <source>
        <dbReference type="EMBL" id="MBT2990168.1"/>
    </source>
</evidence>
<dbReference type="GO" id="GO:0071555">
    <property type="term" value="P:cell wall organization"/>
    <property type="evidence" value="ECO:0007669"/>
    <property type="project" value="UniProtKB-KW"/>
</dbReference>
<dbReference type="Gene3D" id="3.30.160.60">
    <property type="entry name" value="Classic Zinc Finger"/>
    <property type="match status" value="1"/>
</dbReference>
<dbReference type="EMBL" id="JAHHGM010000014">
    <property type="protein sequence ID" value="MBT2990168.1"/>
    <property type="molecule type" value="Genomic_DNA"/>
</dbReference>
<keyword evidence="2 7" id="KW-0812">Transmembrane</keyword>
<comment type="caution">
    <text evidence="8">The sequence shown here is derived from an EMBL/GenBank/DDBJ whole genome shotgun (WGS) entry which is preliminary data.</text>
</comment>
<evidence type="ECO:0000256" key="1">
    <source>
        <dbReference type="ARBA" id="ARBA00022475"/>
    </source>
</evidence>
<dbReference type="EC" id="4.2.2.29" evidence="7"/>